<dbReference type="Pfam" id="PF10414">
    <property type="entry name" value="CysG_dimeriser"/>
    <property type="match status" value="1"/>
</dbReference>
<dbReference type="NCBIfam" id="NF004790">
    <property type="entry name" value="PRK06136.1"/>
    <property type="match status" value="1"/>
</dbReference>
<dbReference type="InterPro" id="IPR006367">
    <property type="entry name" value="Sirohaem_synthase_N"/>
</dbReference>
<organism evidence="17 18">
    <name type="scientific">Pseudahrensia aquimaris</name>
    <dbReference type="NCBI Taxonomy" id="744461"/>
    <lineage>
        <taxon>Bacteria</taxon>
        <taxon>Pseudomonadati</taxon>
        <taxon>Pseudomonadota</taxon>
        <taxon>Alphaproteobacteria</taxon>
        <taxon>Hyphomicrobiales</taxon>
        <taxon>Ahrensiaceae</taxon>
        <taxon>Pseudahrensia</taxon>
    </lineage>
</organism>
<dbReference type="EC" id="2.1.1.107" evidence="17"/>
<dbReference type="CDD" id="cd11642">
    <property type="entry name" value="SUMT"/>
    <property type="match status" value="1"/>
</dbReference>
<evidence type="ECO:0000256" key="9">
    <source>
        <dbReference type="ARBA" id="ARBA00023239"/>
    </source>
</evidence>
<feature type="domain" description="Sirohaem synthase dimerisation" evidence="16">
    <location>
        <begin position="151"/>
        <end position="203"/>
    </location>
</feature>
<evidence type="ECO:0000256" key="11">
    <source>
        <dbReference type="ARBA" id="ARBA00023268"/>
    </source>
</evidence>
<dbReference type="InterPro" id="IPR012409">
    <property type="entry name" value="Sirohaem_synth"/>
</dbReference>
<comment type="catalytic activity">
    <reaction evidence="13">
        <text>precorrin-2 + NAD(+) = sirohydrochlorin + NADH + 2 H(+)</text>
        <dbReference type="Rhea" id="RHEA:15613"/>
        <dbReference type="ChEBI" id="CHEBI:15378"/>
        <dbReference type="ChEBI" id="CHEBI:57540"/>
        <dbReference type="ChEBI" id="CHEBI:57945"/>
        <dbReference type="ChEBI" id="CHEBI:58351"/>
        <dbReference type="ChEBI" id="CHEBI:58827"/>
        <dbReference type="EC" id="1.3.1.76"/>
    </reaction>
</comment>
<evidence type="ECO:0000256" key="3">
    <source>
        <dbReference type="ARBA" id="ARBA00022573"/>
    </source>
</evidence>
<keyword evidence="11" id="KW-0511">Multifunctional enzyme</keyword>
<dbReference type="PROSITE" id="PS00839">
    <property type="entry name" value="SUMT_1"/>
    <property type="match status" value="1"/>
</dbReference>
<keyword evidence="4 14" id="KW-0489">Methyltransferase</keyword>
<evidence type="ECO:0000256" key="12">
    <source>
        <dbReference type="ARBA" id="ARBA00025705"/>
    </source>
</evidence>
<dbReference type="InterPro" id="IPR037115">
    <property type="entry name" value="Sirohaem_synt_dimer_dom_sf"/>
</dbReference>
<dbReference type="InterPro" id="IPR019478">
    <property type="entry name" value="Sirohaem_synthase_dimer_dom"/>
</dbReference>
<dbReference type="InterPro" id="IPR006366">
    <property type="entry name" value="CobA/CysG_C"/>
</dbReference>
<dbReference type="Gene3D" id="3.40.1010.10">
    <property type="entry name" value="Cobalt-precorrin-4 Transmethylase, Domain 1"/>
    <property type="match status" value="1"/>
</dbReference>
<sequence length="468" mass="49981">MKYYPAFLKLEGEKVVFSGAGDHAAAKIKLLLKTEADILVVGEDPSDTVLAWAKDGRLTLAQREIQICDAFGARLVYGANDEPEADARAVAFGKKAGALTNIVDNLEASEFLTPAIVDRDPVVIAIGTEGTAPVLARKVKSEIEEMLPTSTGTLALIANSFRPMATRLKSSTERRAFWKRFFFADGPKALAEGGTEAVENTLLTLYNDAQSDMPKTGHADLIGTGPGDPELLTLKARRKLHEADVVLHDRLVTPEILELARREATVICVGKQGYGPSWKQEDINALLVEHVRKGHIVARLKSGDAAIFGRLDEEIDALEASNLSWEVVPGITSASAAAASIGASLTRRGRNSSLRFLTGRDVDGFAEHEWKALAKDGSTAAIYMGVNASRFLAGRLLMHGANAATPITIVENASRIDQRVIATTLANLTADIDSAMIEGPAIIFLGIAPRRINTATLAHATTLAATGA</sequence>
<dbReference type="RefSeq" id="WP_377211287.1">
    <property type="nucleotide sequence ID" value="NZ_JBHTJV010000002.1"/>
</dbReference>
<accession>A0ABW3FB34</accession>
<keyword evidence="18" id="KW-1185">Reference proteome</keyword>
<comment type="pathway">
    <text evidence="1">Porphyrin-containing compound metabolism; siroheme biosynthesis; sirohydrochlorin from precorrin-2: step 1/1.</text>
</comment>
<dbReference type="GO" id="GO:0051266">
    <property type="term" value="F:sirohydrochlorin ferrochelatase activity"/>
    <property type="evidence" value="ECO:0007669"/>
    <property type="project" value="UniProtKB-EC"/>
</dbReference>
<dbReference type="GO" id="GO:0032259">
    <property type="term" value="P:methylation"/>
    <property type="evidence" value="ECO:0007669"/>
    <property type="project" value="UniProtKB-KW"/>
</dbReference>
<dbReference type="EC" id="1.3.1.76" evidence="17"/>
<dbReference type="EMBL" id="JBHTJV010000002">
    <property type="protein sequence ID" value="MFD0915445.1"/>
    <property type="molecule type" value="Genomic_DNA"/>
</dbReference>
<keyword evidence="8" id="KW-0520">NAD</keyword>
<dbReference type="EC" id="4.99.1.4" evidence="17"/>
<evidence type="ECO:0000259" key="16">
    <source>
        <dbReference type="Pfam" id="PF10414"/>
    </source>
</evidence>
<evidence type="ECO:0000256" key="2">
    <source>
        <dbReference type="ARBA" id="ARBA00005879"/>
    </source>
</evidence>
<dbReference type="PANTHER" id="PTHR45790">
    <property type="entry name" value="SIROHEME SYNTHASE-RELATED"/>
    <property type="match status" value="1"/>
</dbReference>
<gene>
    <name evidence="17" type="primary">cysG</name>
    <name evidence="17" type="ORF">ACFQ14_03395</name>
</gene>
<keyword evidence="7 17" id="KW-0560">Oxidoreductase</keyword>
<dbReference type="PANTHER" id="PTHR45790:SF3">
    <property type="entry name" value="S-ADENOSYL-L-METHIONINE-DEPENDENT UROPORPHYRINOGEN III METHYLTRANSFERASE, CHLOROPLASTIC"/>
    <property type="match status" value="1"/>
</dbReference>
<dbReference type="Gene3D" id="3.30.950.10">
    <property type="entry name" value="Methyltransferase, Cobalt-precorrin-4 Transmethylase, Domain 2"/>
    <property type="match status" value="1"/>
</dbReference>
<dbReference type="SUPFAM" id="SSF51735">
    <property type="entry name" value="NAD(P)-binding Rossmann-fold domains"/>
    <property type="match status" value="1"/>
</dbReference>
<keyword evidence="6" id="KW-0949">S-adenosyl-L-methionine</keyword>
<evidence type="ECO:0000256" key="8">
    <source>
        <dbReference type="ARBA" id="ARBA00023027"/>
    </source>
</evidence>
<dbReference type="GO" id="GO:0004851">
    <property type="term" value="F:uroporphyrin-III C-methyltransferase activity"/>
    <property type="evidence" value="ECO:0007669"/>
    <property type="project" value="UniProtKB-EC"/>
</dbReference>
<evidence type="ECO:0000256" key="14">
    <source>
        <dbReference type="RuleBase" id="RU003960"/>
    </source>
</evidence>
<dbReference type="PROSITE" id="PS00840">
    <property type="entry name" value="SUMT_2"/>
    <property type="match status" value="1"/>
</dbReference>
<name>A0ABW3FB34_9HYPH</name>
<evidence type="ECO:0000256" key="6">
    <source>
        <dbReference type="ARBA" id="ARBA00022691"/>
    </source>
</evidence>
<dbReference type="Gene3D" id="1.10.8.210">
    <property type="entry name" value="Sirohaem synthase, dimerisation domain"/>
    <property type="match status" value="1"/>
</dbReference>
<evidence type="ECO:0000313" key="18">
    <source>
        <dbReference type="Proteomes" id="UP001597101"/>
    </source>
</evidence>
<dbReference type="NCBIfam" id="TIGR01469">
    <property type="entry name" value="cobA_cysG_Cterm"/>
    <property type="match status" value="1"/>
</dbReference>
<dbReference type="Pfam" id="PF13241">
    <property type="entry name" value="NAD_binding_7"/>
    <property type="match status" value="1"/>
</dbReference>
<dbReference type="InterPro" id="IPR035996">
    <property type="entry name" value="4pyrrol_Methylase_sf"/>
</dbReference>
<dbReference type="InterPro" id="IPR014776">
    <property type="entry name" value="4pyrrole_Mease_sub2"/>
</dbReference>
<dbReference type="Pfam" id="PF00590">
    <property type="entry name" value="TP_methylase"/>
    <property type="match status" value="1"/>
</dbReference>
<dbReference type="InterPro" id="IPR050161">
    <property type="entry name" value="Siro_Cobalamin_biosynth"/>
</dbReference>
<reference evidence="18" key="1">
    <citation type="journal article" date="2019" name="Int. J. Syst. Evol. Microbiol.">
        <title>The Global Catalogue of Microorganisms (GCM) 10K type strain sequencing project: providing services to taxonomists for standard genome sequencing and annotation.</title>
        <authorList>
            <consortium name="The Broad Institute Genomics Platform"/>
            <consortium name="The Broad Institute Genome Sequencing Center for Infectious Disease"/>
            <person name="Wu L."/>
            <person name="Ma J."/>
        </authorList>
    </citation>
    <scope>NUCLEOTIDE SEQUENCE [LARGE SCALE GENOMIC DNA]</scope>
    <source>
        <strain evidence="18">CCUG 60023</strain>
    </source>
</reference>
<dbReference type="PIRSF" id="PIRSF036426">
    <property type="entry name" value="Sirohaem_synth"/>
    <property type="match status" value="1"/>
</dbReference>
<dbReference type="SUPFAM" id="SSF75615">
    <property type="entry name" value="Siroheme synthase middle domains-like"/>
    <property type="match status" value="1"/>
</dbReference>
<evidence type="ECO:0000313" key="17">
    <source>
        <dbReference type="EMBL" id="MFD0915445.1"/>
    </source>
</evidence>
<protein>
    <submittedName>
        <fullName evidence="17">Siroheme synthase CysG</fullName>
        <ecNumber evidence="17">1.3.1.76</ecNumber>
        <ecNumber evidence="17">2.1.1.107</ecNumber>
        <ecNumber evidence="17">4.99.1.4</ecNumber>
    </submittedName>
</protein>
<evidence type="ECO:0000256" key="10">
    <source>
        <dbReference type="ARBA" id="ARBA00023244"/>
    </source>
</evidence>
<proteinExistence type="inferred from homology"/>
<dbReference type="InterPro" id="IPR036291">
    <property type="entry name" value="NAD(P)-bd_dom_sf"/>
</dbReference>
<dbReference type="NCBIfam" id="NF007922">
    <property type="entry name" value="PRK10637.1"/>
    <property type="match status" value="1"/>
</dbReference>
<dbReference type="NCBIfam" id="TIGR01470">
    <property type="entry name" value="cysG_Nterm"/>
    <property type="match status" value="1"/>
</dbReference>
<keyword evidence="3" id="KW-0169">Cobalamin biosynthesis</keyword>
<evidence type="ECO:0000256" key="5">
    <source>
        <dbReference type="ARBA" id="ARBA00022679"/>
    </source>
</evidence>
<keyword evidence="9 17" id="KW-0456">Lyase</keyword>
<dbReference type="GO" id="GO:0043115">
    <property type="term" value="F:precorrin-2 dehydrogenase activity"/>
    <property type="evidence" value="ECO:0007669"/>
    <property type="project" value="UniProtKB-EC"/>
</dbReference>
<keyword evidence="5 14" id="KW-0808">Transferase</keyword>
<dbReference type="Proteomes" id="UP001597101">
    <property type="component" value="Unassembled WGS sequence"/>
</dbReference>
<evidence type="ECO:0000256" key="1">
    <source>
        <dbReference type="ARBA" id="ARBA00005010"/>
    </source>
</evidence>
<evidence type="ECO:0000256" key="4">
    <source>
        <dbReference type="ARBA" id="ARBA00022603"/>
    </source>
</evidence>
<dbReference type="Gene3D" id="3.40.50.720">
    <property type="entry name" value="NAD(P)-binding Rossmann-like Domain"/>
    <property type="match status" value="1"/>
</dbReference>
<feature type="domain" description="Tetrapyrrole methylase" evidence="15">
    <location>
        <begin position="221"/>
        <end position="428"/>
    </location>
</feature>
<dbReference type="InterPro" id="IPR003043">
    <property type="entry name" value="Uropor_MeTrfase_CS"/>
</dbReference>
<keyword evidence="10" id="KW-0627">Porphyrin biosynthesis</keyword>
<dbReference type="Gene3D" id="3.30.160.110">
    <property type="entry name" value="Siroheme synthase, domain 2"/>
    <property type="match status" value="1"/>
</dbReference>
<comment type="similarity">
    <text evidence="2 14">Belongs to the precorrin methyltransferase family.</text>
</comment>
<comment type="pathway">
    <text evidence="12">Porphyrin-containing compound metabolism; siroheme biosynthesis; precorrin-2 from uroporphyrinogen III: step 1/1.</text>
</comment>
<dbReference type="InterPro" id="IPR014777">
    <property type="entry name" value="4pyrrole_Mease_sub1"/>
</dbReference>
<dbReference type="InterPro" id="IPR000878">
    <property type="entry name" value="4pyrrol_Mease"/>
</dbReference>
<evidence type="ECO:0000259" key="15">
    <source>
        <dbReference type="Pfam" id="PF00590"/>
    </source>
</evidence>
<evidence type="ECO:0000256" key="7">
    <source>
        <dbReference type="ARBA" id="ARBA00023002"/>
    </source>
</evidence>
<evidence type="ECO:0000256" key="13">
    <source>
        <dbReference type="ARBA" id="ARBA00047561"/>
    </source>
</evidence>
<comment type="caution">
    <text evidence="17">The sequence shown here is derived from an EMBL/GenBank/DDBJ whole genome shotgun (WGS) entry which is preliminary data.</text>
</comment>
<dbReference type="SUPFAM" id="SSF53790">
    <property type="entry name" value="Tetrapyrrole methylase"/>
    <property type="match status" value="1"/>
</dbReference>